<name>A0ABW8PW75_9GAMM</name>
<reference evidence="2 3" key="1">
    <citation type="submission" date="2024-02" db="EMBL/GenBank/DDBJ databases">
        <title>Marinospirillum sp. MEB 164 isolated from Lonar lake sediment.</title>
        <authorList>
            <person name="Joshi A."/>
            <person name="Thite S."/>
        </authorList>
    </citation>
    <scope>NUCLEOTIDE SEQUENCE [LARGE SCALE GENOMIC DNA]</scope>
    <source>
        <strain evidence="2 3">MEB164</strain>
    </source>
</reference>
<sequence length="181" mass="18901">MNSSFILVALAAVAVIAGALVPFQAGSNAELGRVLGHPLWATLVSLLVSMLVVIPILLAIQAPLPALGAIKNLPVWAWLGGVAGVIYISSALILVPRFGATSFIVCVIAGQLITSLLLDYHGWLNLPVREISIGRMLGVILVLVGMVMVQWFSPPLMPPQLSTTQVATGISGAAELKESGF</sequence>
<comment type="caution">
    <text evidence="2">The sequence shown here is derived from an EMBL/GenBank/DDBJ whole genome shotgun (WGS) entry which is preliminary data.</text>
</comment>
<dbReference type="Proteomes" id="UP001621714">
    <property type="component" value="Unassembled WGS sequence"/>
</dbReference>
<dbReference type="EMBL" id="JBANFI010000002">
    <property type="protein sequence ID" value="MFK7160046.1"/>
    <property type="molecule type" value="Genomic_DNA"/>
</dbReference>
<proteinExistence type="predicted"/>
<keyword evidence="3" id="KW-1185">Reference proteome</keyword>
<keyword evidence="1" id="KW-0472">Membrane</keyword>
<gene>
    <name evidence="2" type="ORF">V6U78_03230</name>
</gene>
<organism evidence="2 3">
    <name type="scientific">Marinospirillum alkalitolerans</name>
    <dbReference type="NCBI Taxonomy" id="3123374"/>
    <lineage>
        <taxon>Bacteria</taxon>
        <taxon>Pseudomonadati</taxon>
        <taxon>Pseudomonadota</taxon>
        <taxon>Gammaproteobacteria</taxon>
        <taxon>Oceanospirillales</taxon>
        <taxon>Oceanospirillaceae</taxon>
        <taxon>Marinospirillum</taxon>
    </lineage>
</organism>
<dbReference type="RefSeq" id="WP_405337148.1">
    <property type="nucleotide sequence ID" value="NZ_JBANFI010000002.1"/>
</dbReference>
<feature type="transmembrane region" description="Helical" evidence="1">
    <location>
        <begin position="73"/>
        <end position="94"/>
    </location>
</feature>
<evidence type="ECO:0000256" key="1">
    <source>
        <dbReference type="SAM" id="Phobius"/>
    </source>
</evidence>
<feature type="transmembrane region" description="Helical" evidence="1">
    <location>
        <begin position="100"/>
        <end position="120"/>
    </location>
</feature>
<keyword evidence="1" id="KW-0812">Transmembrane</keyword>
<keyword evidence="1" id="KW-1133">Transmembrane helix</keyword>
<protein>
    <submittedName>
        <fullName evidence="2">DMT family transporter</fullName>
    </submittedName>
</protein>
<evidence type="ECO:0000313" key="3">
    <source>
        <dbReference type="Proteomes" id="UP001621714"/>
    </source>
</evidence>
<feature type="transmembrane region" description="Helical" evidence="1">
    <location>
        <begin position="39"/>
        <end position="61"/>
    </location>
</feature>
<dbReference type="Pfam" id="PF04657">
    <property type="entry name" value="DMT_YdcZ"/>
    <property type="match status" value="1"/>
</dbReference>
<accession>A0ABW8PW75</accession>
<feature type="transmembrane region" description="Helical" evidence="1">
    <location>
        <begin position="132"/>
        <end position="152"/>
    </location>
</feature>
<dbReference type="InterPro" id="IPR006750">
    <property type="entry name" value="YdcZ"/>
</dbReference>
<dbReference type="PANTHER" id="PTHR34821">
    <property type="entry name" value="INNER MEMBRANE PROTEIN YDCZ"/>
    <property type="match status" value="1"/>
</dbReference>
<dbReference type="PANTHER" id="PTHR34821:SF2">
    <property type="entry name" value="INNER MEMBRANE PROTEIN YDCZ"/>
    <property type="match status" value="1"/>
</dbReference>
<evidence type="ECO:0000313" key="2">
    <source>
        <dbReference type="EMBL" id="MFK7160046.1"/>
    </source>
</evidence>